<proteinExistence type="predicted"/>
<name>A0ABP0TKI1_9BRYO</name>
<feature type="region of interest" description="Disordered" evidence="1">
    <location>
        <begin position="83"/>
        <end position="109"/>
    </location>
</feature>
<keyword evidence="2" id="KW-1133">Transmembrane helix</keyword>
<dbReference type="EMBL" id="OZ019904">
    <property type="protein sequence ID" value="CAK9198939.1"/>
    <property type="molecule type" value="Genomic_DNA"/>
</dbReference>
<keyword evidence="2" id="KW-0812">Transmembrane</keyword>
<feature type="transmembrane region" description="Helical" evidence="2">
    <location>
        <begin position="14"/>
        <end position="35"/>
    </location>
</feature>
<keyword evidence="2" id="KW-0472">Membrane</keyword>
<evidence type="ECO:0000256" key="2">
    <source>
        <dbReference type="SAM" id="Phobius"/>
    </source>
</evidence>
<sequence>MGRAEPETLGDSDIMAIMGSFAFCCFFMPCVGASLEQALKNYYPATYLQSPHLQSCGSLQKKINVNHQTDFILVCVCGKGAKISKDDTDAESPTKFRQITKGLRKEQED</sequence>
<keyword evidence="4" id="KW-1185">Reference proteome</keyword>
<evidence type="ECO:0000313" key="3">
    <source>
        <dbReference type="EMBL" id="CAK9198939.1"/>
    </source>
</evidence>
<dbReference type="Proteomes" id="UP001497512">
    <property type="component" value="Chromosome 12"/>
</dbReference>
<evidence type="ECO:0000313" key="4">
    <source>
        <dbReference type="Proteomes" id="UP001497512"/>
    </source>
</evidence>
<gene>
    <name evidence="3" type="ORF">CSSPTR1EN2_LOCUS4687</name>
</gene>
<accession>A0ABP0TKI1</accession>
<protein>
    <submittedName>
        <fullName evidence="3">Uncharacterized protein</fullName>
    </submittedName>
</protein>
<evidence type="ECO:0000256" key="1">
    <source>
        <dbReference type="SAM" id="MobiDB-lite"/>
    </source>
</evidence>
<organism evidence="3 4">
    <name type="scientific">Sphagnum troendelagicum</name>
    <dbReference type="NCBI Taxonomy" id="128251"/>
    <lineage>
        <taxon>Eukaryota</taxon>
        <taxon>Viridiplantae</taxon>
        <taxon>Streptophyta</taxon>
        <taxon>Embryophyta</taxon>
        <taxon>Bryophyta</taxon>
        <taxon>Sphagnophytina</taxon>
        <taxon>Sphagnopsida</taxon>
        <taxon>Sphagnales</taxon>
        <taxon>Sphagnaceae</taxon>
        <taxon>Sphagnum</taxon>
    </lineage>
</organism>
<reference evidence="3" key="1">
    <citation type="submission" date="2024-02" db="EMBL/GenBank/DDBJ databases">
        <authorList>
            <consortium name="ELIXIR-Norway"/>
            <consortium name="Elixir Norway"/>
        </authorList>
    </citation>
    <scope>NUCLEOTIDE SEQUENCE</scope>
</reference>